<name>A0A1C2DJQ4_9HYPH</name>
<dbReference type="SUPFAM" id="SSF52833">
    <property type="entry name" value="Thioredoxin-like"/>
    <property type="match status" value="1"/>
</dbReference>
<feature type="chain" id="PRO_5008659526" description="DUF1223 domain-containing protein" evidence="1">
    <location>
        <begin position="34"/>
        <end position="238"/>
    </location>
</feature>
<accession>A0A1C2DJQ4</accession>
<evidence type="ECO:0000313" key="2">
    <source>
        <dbReference type="EMBL" id="OCX14988.1"/>
    </source>
</evidence>
<keyword evidence="1" id="KW-0732">Signal</keyword>
<reference evidence="2 3" key="1">
    <citation type="submission" date="2016-08" db="EMBL/GenBank/DDBJ databases">
        <title>Whole genome sequence of Mesorhizobium sp. strain UASWS1009 isolated from industrial sewage.</title>
        <authorList>
            <person name="Crovadore J."/>
            <person name="Calmin G."/>
            <person name="Chablais R."/>
            <person name="Cochard B."/>
            <person name="Lefort F."/>
        </authorList>
    </citation>
    <scope>NUCLEOTIDE SEQUENCE [LARGE SCALE GENOMIC DNA]</scope>
    <source>
        <strain evidence="2 3">UASWS1009</strain>
    </source>
</reference>
<evidence type="ECO:0000313" key="3">
    <source>
        <dbReference type="Proteomes" id="UP000094412"/>
    </source>
</evidence>
<feature type="signal peptide" evidence="1">
    <location>
        <begin position="1"/>
        <end position="33"/>
    </location>
</feature>
<sequence length="238" mass="24370">MNASGSRRGMGTGAQRLAISIALALAATGAATARPLTVVELFTSQGCSSCPPANANLIKLKDRPSVLALSFNVTYWDYLGWKDTFGRPEFTERQVSYEPGLGRSGPFTPQMVVNGHTDTIGNQLSEIETLISRDKPVAGPALSLAGGSAAIGAGTAPAGGADVWLVHYRPGVVEVPVGRGENSGHTLPHANVVRALTRLGSWTGAATTLPLPAAKSGLATAVLVQAPHGGPILAAATE</sequence>
<dbReference type="AlphaFoldDB" id="A0A1C2DJQ4"/>
<dbReference type="EMBL" id="MDEO01000035">
    <property type="protein sequence ID" value="OCX14988.1"/>
    <property type="molecule type" value="Genomic_DNA"/>
</dbReference>
<protein>
    <recommendedName>
        <fullName evidence="4">DUF1223 domain-containing protein</fullName>
    </recommendedName>
</protein>
<dbReference type="PANTHER" id="PTHR36057:SF1">
    <property type="entry name" value="LIPOPROTEIN LIPID ATTACHMENT SITE-LIKE PROTEIN, PUTATIVE (DUF1223)-RELATED"/>
    <property type="match status" value="1"/>
</dbReference>
<dbReference type="InterPro" id="IPR010634">
    <property type="entry name" value="DUF1223"/>
</dbReference>
<proteinExistence type="predicted"/>
<organism evidence="2 3">
    <name type="scientific">Mesorhizobium hungaricum</name>
    <dbReference type="NCBI Taxonomy" id="1566387"/>
    <lineage>
        <taxon>Bacteria</taxon>
        <taxon>Pseudomonadati</taxon>
        <taxon>Pseudomonadota</taxon>
        <taxon>Alphaproteobacteria</taxon>
        <taxon>Hyphomicrobiales</taxon>
        <taxon>Phyllobacteriaceae</taxon>
        <taxon>Mesorhizobium</taxon>
    </lineage>
</organism>
<dbReference type="STRING" id="1566387.QV13_21575"/>
<evidence type="ECO:0008006" key="4">
    <source>
        <dbReference type="Google" id="ProtNLM"/>
    </source>
</evidence>
<keyword evidence="3" id="KW-1185">Reference proteome</keyword>
<dbReference type="PANTHER" id="PTHR36057">
    <property type="match status" value="1"/>
</dbReference>
<dbReference type="InterPro" id="IPR036249">
    <property type="entry name" value="Thioredoxin-like_sf"/>
</dbReference>
<comment type="caution">
    <text evidence="2">The sequence shown here is derived from an EMBL/GenBank/DDBJ whole genome shotgun (WGS) entry which is preliminary data.</text>
</comment>
<dbReference type="Pfam" id="PF06764">
    <property type="entry name" value="DUF1223"/>
    <property type="match status" value="1"/>
</dbReference>
<gene>
    <name evidence="2" type="ORF">QV13_21575</name>
</gene>
<dbReference type="Proteomes" id="UP000094412">
    <property type="component" value="Unassembled WGS sequence"/>
</dbReference>
<evidence type="ECO:0000256" key="1">
    <source>
        <dbReference type="SAM" id="SignalP"/>
    </source>
</evidence>